<feature type="transmembrane region" description="Helical" evidence="1">
    <location>
        <begin position="35"/>
        <end position="54"/>
    </location>
</feature>
<dbReference type="STRING" id="85558.T45_05987"/>
<evidence type="ECO:0000256" key="1">
    <source>
        <dbReference type="SAM" id="Phobius"/>
    </source>
</evidence>
<accession>L7FHH8</accession>
<protein>
    <submittedName>
        <fullName evidence="2">Putative membrane protein</fullName>
    </submittedName>
</protein>
<dbReference type="EMBL" id="AEJB01000039">
    <property type="protein sequence ID" value="ELP70792.1"/>
    <property type="molecule type" value="Genomic_DNA"/>
</dbReference>
<feature type="transmembrane region" description="Helical" evidence="1">
    <location>
        <begin position="216"/>
        <end position="237"/>
    </location>
</feature>
<keyword evidence="3" id="KW-1185">Reference proteome</keyword>
<organism evidence="2 3">
    <name type="scientific">Streptomyces turgidiscabies (strain Car8)</name>
    <dbReference type="NCBI Taxonomy" id="698760"/>
    <lineage>
        <taxon>Bacteria</taxon>
        <taxon>Bacillati</taxon>
        <taxon>Actinomycetota</taxon>
        <taxon>Actinomycetes</taxon>
        <taxon>Kitasatosporales</taxon>
        <taxon>Streptomycetaceae</taxon>
        <taxon>Streptomyces</taxon>
    </lineage>
</organism>
<dbReference type="GeneID" id="97400107"/>
<comment type="caution">
    <text evidence="2">The sequence shown here is derived from an EMBL/GenBank/DDBJ whole genome shotgun (WGS) entry which is preliminary data.</text>
</comment>
<keyword evidence="1" id="KW-0472">Membrane</keyword>
<sequence length="332" mass="35492">MTAEALANPAQSARRRTLRPSGLTWTLLRVHRSALWFWLLYVAVVAGLLLWTYGPGANAAMDELVRSGCRDGGSPDLGCDMLGPAGSRWDTGVALAGAMITVAPVLIAAWAGGSLIGRELENGTARLAWTQSVSPARWLAAKVTLPAVLIIAGMLPLTLLYRVVWTANPELRQDSWHWFDFTVFNANGVLATVHPLFGLAFGVLVGMVTRRSMPGLGVSFAGTGIVVQGLLSVRPYLWPAETQRSTDELPDARMPVGEGSYTSTGARLPDVLCGGEASCVARHDVVGEYRDYHPASHFWPLQLVETGIVLALAAAAVLIAFVLLKRRTGAPA</sequence>
<keyword evidence="1" id="KW-0812">Transmembrane</keyword>
<dbReference type="Proteomes" id="UP000010931">
    <property type="component" value="Unassembled WGS sequence"/>
</dbReference>
<feature type="transmembrane region" description="Helical" evidence="1">
    <location>
        <begin position="306"/>
        <end position="324"/>
    </location>
</feature>
<dbReference type="AlphaFoldDB" id="L7FHH8"/>
<feature type="transmembrane region" description="Helical" evidence="1">
    <location>
        <begin position="181"/>
        <end position="204"/>
    </location>
</feature>
<dbReference type="RefSeq" id="WP_006373892.1">
    <property type="nucleotide sequence ID" value="NZ_AEJB01000039.1"/>
</dbReference>
<gene>
    <name evidence="2" type="ORF">STRTUCAR8_05981</name>
</gene>
<reference evidence="2 3" key="1">
    <citation type="journal article" date="2011" name="Plasmid">
        <title>Streptomyces turgidiscabies Car8 contains a modular pathogenicity island that shares virulence genes with other actinobacterial plant pathogens.</title>
        <authorList>
            <person name="Huguet-Tapia J.C."/>
            <person name="Badger J.H."/>
            <person name="Loria R."/>
            <person name="Pettis G.S."/>
        </authorList>
    </citation>
    <scope>NUCLEOTIDE SEQUENCE [LARGE SCALE GENOMIC DNA]</scope>
    <source>
        <strain evidence="2 3">Car8</strain>
    </source>
</reference>
<name>L7FHH8_STRT8</name>
<feature type="transmembrane region" description="Helical" evidence="1">
    <location>
        <begin position="138"/>
        <end position="161"/>
    </location>
</feature>
<dbReference type="PATRIC" id="fig|698760.3.peg.584"/>
<keyword evidence="1" id="KW-1133">Transmembrane helix</keyword>
<feature type="transmembrane region" description="Helical" evidence="1">
    <location>
        <begin position="93"/>
        <end position="117"/>
    </location>
</feature>
<evidence type="ECO:0000313" key="3">
    <source>
        <dbReference type="Proteomes" id="UP000010931"/>
    </source>
</evidence>
<proteinExistence type="predicted"/>
<evidence type="ECO:0000313" key="2">
    <source>
        <dbReference type="EMBL" id="ELP70792.1"/>
    </source>
</evidence>